<reference evidence="8 9" key="2">
    <citation type="submission" date="2020-07" db="EMBL/GenBank/DDBJ databases">
        <title>MOT database genomes.</title>
        <authorList>
            <person name="Joseph S."/>
            <person name="Aduse-Opoku J."/>
            <person name="Hashim A."/>
            <person name="Wade W."/>
            <person name="Curtis M."/>
        </authorList>
    </citation>
    <scope>NUCLEOTIDE SEQUENCE [LARGE SCALE GENOMIC DNA]</scope>
    <source>
        <strain evidence="5 8">CCW311</strain>
        <strain evidence="6 9">STR</strain>
    </source>
</reference>
<evidence type="ECO:0000313" key="5">
    <source>
        <dbReference type="EMBL" id="NYS49270.1"/>
    </source>
</evidence>
<evidence type="ECO:0000256" key="1">
    <source>
        <dbReference type="ARBA" id="ARBA00023125"/>
    </source>
</evidence>
<dbReference type="EMBL" id="JACBXX010000211">
    <property type="protein sequence ID" value="NYS97365.1"/>
    <property type="molecule type" value="Genomic_DNA"/>
</dbReference>
<dbReference type="PIRSF" id="PIRSF002070">
    <property type="entry name" value="SSB"/>
    <property type="match status" value="1"/>
</dbReference>
<protein>
    <recommendedName>
        <fullName evidence="2 3">Single-stranded DNA-binding protein</fullName>
        <shortName evidence="2">SSB</shortName>
    </recommendedName>
</protein>
<dbReference type="NCBIfam" id="TIGR00621">
    <property type="entry name" value="ssb"/>
    <property type="match status" value="1"/>
</dbReference>
<name>A0A7Z0M8D3_9STRE</name>
<dbReference type="AlphaFoldDB" id="A0A7Z0M8D3"/>
<organism evidence="6 9">
    <name type="scientific">Streptococcus danieliae</name>
    <dbReference type="NCBI Taxonomy" id="747656"/>
    <lineage>
        <taxon>Bacteria</taxon>
        <taxon>Bacillati</taxon>
        <taxon>Bacillota</taxon>
        <taxon>Bacilli</taxon>
        <taxon>Lactobacillales</taxon>
        <taxon>Streptococcaceae</taxon>
        <taxon>Streptococcus</taxon>
    </lineage>
</organism>
<proteinExistence type="inferred from homology"/>
<dbReference type="RefSeq" id="WP_160333187.1">
    <property type="nucleotide sequence ID" value="NZ_CATKDJ010000072.1"/>
</dbReference>
<dbReference type="InterPro" id="IPR011344">
    <property type="entry name" value="ssDNA-bd"/>
</dbReference>
<reference evidence="4 7" key="1">
    <citation type="submission" date="2019-12" db="EMBL/GenBank/DDBJ databases">
        <title>Microbes associate with the intestines of laboratory mice.</title>
        <authorList>
            <person name="Navarre W."/>
            <person name="Wong E."/>
        </authorList>
    </citation>
    <scope>NUCLEOTIDE SEQUENCE [LARGE SCALE GENOMIC DNA]</scope>
    <source>
        <strain evidence="4 7">NM51_B2-22</strain>
    </source>
</reference>
<dbReference type="GO" id="GO:0003697">
    <property type="term" value="F:single-stranded DNA binding"/>
    <property type="evidence" value="ECO:0007669"/>
    <property type="project" value="UniProtKB-UniRule"/>
</dbReference>
<dbReference type="PANTHER" id="PTHR10302">
    <property type="entry name" value="SINGLE-STRANDED DNA-BINDING PROTEIN"/>
    <property type="match status" value="1"/>
</dbReference>
<dbReference type="PROSITE" id="PS50935">
    <property type="entry name" value="SSB"/>
    <property type="match status" value="1"/>
</dbReference>
<dbReference type="InterPro" id="IPR012340">
    <property type="entry name" value="NA-bd_OB-fold"/>
</dbReference>
<dbReference type="NCBIfam" id="NF005579">
    <property type="entry name" value="PRK07274.1"/>
    <property type="match status" value="1"/>
</dbReference>
<keyword evidence="8" id="KW-1185">Reference proteome</keyword>
<evidence type="ECO:0000313" key="9">
    <source>
        <dbReference type="Proteomes" id="UP000589521"/>
    </source>
</evidence>
<dbReference type="Pfam" id="PF00436">
    <property type="entry name" value="SSB"/>
    <property type="match status" value="1"/>
</dbReference>
<dbReference type="Proteomes" id="UP000563349">
    <property type="component" value="Unassembled WGS sequence"/>
</dbReference>
<evidence type="ECO:0000313" key="7">
    <source>
        <dbReference type="Proteomes" id="UP000461595"/>
    </source>
</evidence>
<dbReference type="OrthoDB" id="9809878at2"/>
<gene>
    <name evidence="4" type="ORF">E5983_07145</name>
    <name evidence="5" type="ORF">HZY93_04690</name>
    <name evidence="6" type="ORF">HZY94_09325</name>
</gene>
<evidence type="ECO:0000313" key="4">
    <source>
        <dbReference type="EMBL" id="MVX59409.1"/>
    </source>
</evidence>
<dbReference type="Proteomes" id="UP000589521">
    <property type="component" value="Unassembled WGS sequence"/>
</dbReference>
<dbReference type="Proteomes" id="UP000461595">
    <property type="component" value="Unassembled WGS sequence"/>
</dbReference>
<dbReference type="GO" id="GO:0009295">
    <property type="term" value="C:nucleoid"/>
    <property type="evidence" value="ECO:0007669"/>
    <property type="project" value="TreeGrafter"/>
</dbReference>
<evidence type="ECO:0000256" key="3">
    <source>
        <dbReference type="PIRNR" id="PIRNR002070"/>
    </source>
</evidence>
<evidence type="ECO:0000256" key="2">
    <source>
        <dbReference type="HAMAP-Rule" id="MF_00984"/>
    </source>
</evidence>
<dbReference type="HAMAP" id="MF_00984">
    <property type="entry name" value="SSB"/>
    <property type="match status" value="1"/>
</dbReference>
<dbReference type="EMBL" id="WSRS01000068">
    <property type="protein sequence ID" value="MVX59409.1"/>
    <property type="molecule type" value="Genomic_DNA"/>
</dbReference>
<evidence type="ECO:0000313" key="8">
    <source>
        <dbReference type="Proteomes" id="UP000563349"/>
    </source>
</evidence>
<dbReference type="Gene3D" id="2.40.50.140">
    <property type="entry name" value="Nucleic acid-binding proteins"/>
    <property type="match status" value="1"/>
</dbReference>
<comment type="caution">
    <text evidence="2">Lacks conserved residue(s) required for the propagation of feature annotation.</text>
</comment>
<dbReference type="EMBL" id="JACBYG010000046">
    <property type="protein sequence ID" value="NYS49270.1"/>
    <property type="molecule type" value="Genomic_DNA"/>
</dbReference>
<comment type="subunit">
    <text evidence="2">Homotetramer.</text>
</comment>
<keyword evidence="1 2" id="KW-0238">DNA-binding</keyword>
<sequence length="131" mass="15396">MNRIFLIGRLTGTPELQKTPSNRSVTRSKLAVKRRYRDQSGERESDFISIVAWGRLAEYITSYACKGSLIGVEGELRTRRYEKDGQMHYLSEVLCSDFQLLETKEQRLLREQRRKQEQFEMVSEEGEDLPF</sequence>
<dbReference type="GO" id="GO:0006260">
    <property type="term" value="P:DNA replication"/>
    <property type="evidence" value="ECO:0007669"/>
    <property type="project" value="InterPro"/>
</dbReference>
<dbReference type="CDD" id="cd04496">
    <property type="entry name" value="SSB_OBF"/>
    <property type="match status" value="1"/>
</dbReference>
<dbReference type="PANTHER" id="PTHR10302:SF27">
    <property type="entry name" value="SINGLE-STRANDED DNA-BINDING PROTEIN"/>
    <property type="match status" value="1"/>
</dbReference>
<accession>A0A7Z0M8D3</accession>
<dbReference type="SUPFAM" id="SSF50249">
    <property type="entry name" value="Nucleic acid-binding proteins"/>
    <property type="match status" value="1"/>
</dbReference>
<comment type="caution">
    <text evidence="6">The sequence shown here is derived from an EMBL/GenBank/DDBJ whole genome shotgun (WGS) entry which is preliminary data.</text>
</comment>
<evidence type="ECO:0000313" key="6">
    <source>
        <dbReference type="EMBL" id="NYS97365.1"/>
    </source>
</evidence>
<dbReference type="InterPro" id="IPR000424">
    <property type="entry name" value="Primosome_PriB/ssb"/>
</dbReference>